<dbReference type="RefSeq" id="WP_080817769.1">
    <property type="nucleotide sequence ID" value="NZ_LT009748.1"/>
</dbReference>
<dbReference type="InterPro" id="IPR029060">
    <property type="entry name" value="PIN-like_dom_sf"/>
</dbReference>
<sequence>MSHLPFLDTNIFIYAFLDDERSSKAQEIVSNPYVTSVQAFNEFASVVRRKWPQKWGEIHRSLDGLRRMAVTVVELDVQLNASAIDLVDKYNFAFYDALMVAAALEAESTVFLSEDMHDGLAVDGRMKIVNPFTARLHA</sequence>
<dbReference type="AlphaFoldDB" id="A0A1S7Q685"/>
<feature type="domain" description="PIN" evidence="1">
    <location>
        <begin position="6"/>
        <end position="115"/>
    </location>
</feature>
<protein>
    <recommendedName>
        <fullName evidence="1">PIN domain-containing protein</fullName>
    </recommendedName>
</protein>
<dbReference type="Pfam" id="PF01850">
    <property type="entry name" value="PIN"/>
    <property type="match status" value="1"/>
</dbReference>
<accession>A0A1S7Q685</accession>
<evidence type="ECO:0000313" key="2">
    <source>
        <dbReference type="EMBL" id="CUX31610.1"/>
    </source>
</evidence>
<dbReference type="CDD" id="cd18692">
    <property type="entry name" value="PIN_VapC-like"/>
    <property type="match status" value="1"/>
</dbReference>
<dbReference type="InterPro" id="IPR002716">
    <property type="entry name" value="PIN_dom"/>
</dbReference>
<dbReference type="Proteomes" id="UP000191987">
    <property type="component" value="Unassembled WGS sequence"/>
</dbReference>
<gene>
    <name evidence="2" type="ORF">AGR7C_Cc260061</name>
</gene>
<reference evidence="2 3" key="1">
    <citation type="submission" date="2016-01" db="EMBL/GenBank/DDBJ databases">
        <authorList>
            <person name="Oliw E.H."/>
        </authorList>
    </citation>
    <scope>NUCLEOTIDE SEQUENCE [LARGE SCALE GENOMIC DNA]</scope>
    <source>
        <strain evidence="2 3">Zutra 3-1</strain>
    </source>
</reference>
<evidence type="ECO:0000259" key="1">
    <source>
        <dbReference type="Pfam" id="PF01850"/>
    </source>
</evidence>
<dbReference type="EMBL" id="FBWG01000019">
    <property type="protein sequence ID" value="CUX31610.1"/>
    <property type="molecule type" value="Genomic_DNA"/>
</dbReference>
<dbReference type="Gene3D" id="3.40.50.1010">
    <property type="entry name" value="5'-nuclease"/>
    <property type="match status" value="1"/>
</dbReference>
<evidence type="ECO:0000313" key="3">
    <source>
        <dbReference type="Proteomes" id="UP000191987"/>
    </source>
</evidence>
<name>A0A1S7Q685_9HYPH</name>
<proteinExistence type="predicted"/>
<organism evidence="2 3">
    <name type="scientific">Agrobacterium deltaense Zutra 3/1</name>
    <dbReference type="NCBI Taxonomy" id="1183427"/>
    <lineage>
        <taxon>Bacteria</taxon>
        <taxon>Pseudomonadati</taxon>
        <taxon>Pseudomonadota</taxon>
        <taxon>Alphaproteobacteria</taxon>
        <taxon>Hyphomicrobiales</taxon>
        <taxon>Rhizobiaceae</taxon>
        <taxon>Rhizobium/Agrobacterium group</taxon>
        <taxon>Agrobacterium</taxon>
    </lineage>
</organism>
<dbReference type="SUPFAM" id="SSF88723">
    <property type="entry name" value="PIN domain-like"/>
    <property type="match status" value="1"/>
</dbReference>